<proteinExistence type="predicted"/>
<evidence type="ECO:0000256" key="2">
    <source>
        <dbReference type="ARBA" id="ARBA00023125"/>
    </source>
</evidence>
<evidence type="ECO:0000256" key="1">
    <source>
        <dbReference type="ARBA" id="ARBA00023015"/>
    </source>
</evidence>
<dbReference type="Proteomes" id="UP001336250">
    <property type="component" value="Unassembled WGS sequence"/>
</dbReference>
<evidence type="ECO:0000259" key="4">
    <source>
        <dbReference type="PROSITE" id="PS50949"/>
    </source>
</evidence>
<dbReference type="Pfam" id="PF00392">
    <property type="entry name" value="GntR"/>
    <property type="match status" value="1"/>
</dbReference>
<evidence type="ECO:0000313" key="6">
    <source>
        <dbReference type="Proteomes" id="UP001336250"/>
    </source>
</evidence>
<dbReference type="SMART" id="SM00345">
    <property type="entry name" value="HTH_GNTR"/>
    <property type="match status" value="1"/>
</dbReference>
<sequence length="208" mass="22354">MPPQGPFPPDRATRPAQLYGELARRLRDGRLPPGSRLTERLLSQEFGASRTVVREAVSKLQATGLVRSVRGVGTLVVEPQEAGMPLPILAAGADRVRLHELRAGFESEAAVLAARRRTTDDLAAMKAALEATGGDIAFHLAVARATHNPHYGHILARILSATGDDGHDPAAHEGIFRAIEQRDGDTARAYMRMHLAAPSHHLPAAQRG</sequence>
<evidence type="ECO:0000313" key="5">
    <source>
        <dbReference type="EMBL" id="MEF7615715.1"/>
    </source>
</evidence>
<dbReference type="SUPFAM" id="SSF48008">
    <property type="entry name" value="GntR ligand-binding domain-like"/>
    <property type="match status" value="1"/>
</dbReference>
<organism evidence="5 6">
    <name type="scientific">Aquincola agrisoli</name>
    <dbReference type="NCBI Taxonomy" id="3119538"/>
    <lineage>
        <taxon>Bacteria</taxon>
        <taxon>Pseudomonadati</taxon>
        <taxon>Pseudomonadota</taxon>
        <taxon>Betaproteobacteria</taxon>
        <taxon>Burkholderiales</taxon>
        <taxon>Sphaerotilaceae</taxon>
        <taxon>Aquincola</taxon>
    </lineage>
</organism>
<dbReference type="PANTHER" id="PTHR43537">
    <property type="entry name" value="TRANSCRIPTIONAL REGULATOR, GNTR FAMILY"/>
    <property type="match status" value="1"/>
</dbReference>
<accession>A0AAW9QMA6</accession>
<dbReference type="RefSeq" id="WP_332291020.1">
    <property type="nucleotide sequence ID" value="NZ_JAZIBG010000036.1"/>
</dbReference>
<dbReference type="CDD" id="cd07377">
    <property type="entry name" value="WHTH_GntR"/>
    <property type="match status" value="1"/>
</dbReference>
<comment type="caution">
    <text evidence="5">The sequence shown here is derived from an EMBL/GenBank/DDBJ whole genome shotgun (WGS) entry which is preliminary data.</text>
</comment>
<dbReference type="InterPro" id="IPR036390">
    <property type="entry name" value="WH_DNA-bd_sf"/>
</dbReference>
<keyword evidence="6" id="KW-1185">Reference proteome</keyword>
<name>A0AAW9QMA6_9BURK</name>
<keyword evidence="2" id="KW-0238">DNA-binding</keyword>
<keyword evidence="1" id="KW-0805">Transcription regulation</keyword>
<dbReference type="InterPro" id="IPR036388">
    <property type="entry name" value="WH-like_DNA-bd_sf"/>
</dbReference>
<dbReference type="InterPro" id="IPR008920">
    <property type="entry name" value="TF_FadR/GntR_C"/>
</dbReference>
<dbReference type="GO" id="GO:0003700">
    <property type="term" value="F:DNA-binding transcription factor activity"/>
    <property type="evidence" value="ECO:0007669"/>
    <property type="project" value="InterPro"/>
</dbReference>
<dbReference type="PRINTS" id="PR00035">
    <property type="entry name" value="HTHGNTR"/>
</dbReference>
<feature type="domain" description="HTH gntR-type" evidence="4">
    <location>
        <begin position="12"/>
        <end position="79"/>
    </location>
</feature>
<keyword evidence="3" id="KW-0804">Transcription</keyword>
<dbReference type="PROSITE" id="PS50949">
    <property type="entry name" value="HTH_GNTR"/>
    <property type="match status" value="1"/>
</dbReference>
<dbReference type="GO" id="GO:0003677">
    <property type="term" value="F:DNA binding"/>
    <property type="evidence" value="ECO:0007669"/>
    <property type="project" value="UniProtKB-KW"/>
</dbReference>
<dbReference type="Pfam" id="PF07729">
    <property type="entry name" value="FCD"/>
    <property type="match status" value="1"/>
</dbReference>
<gene>
    <name evidence="5" type="ORF">V4F39_17510</name>
</gene>
<protein>
    <submittedName>
        <fullName evidence="5">GntR family transcriptional regulator</fullName>
    </submittedName>
</protein>
<dbReference type="SUPFAM" id="SSF46785">
    <property type="entry name" value="Winged helix' DNA-binding domain"/>
    <property type="match status" value="1"/>
</dbReference>
<reference evidence="5 6" key="1">
    <citation type="submission" date="2024-02" db="EMBL/GenBank/DDBJ databases">
        <title>Genome sequence of Aquincola sp. MAHUQ-54.</title>
        <authorList>
            <person name="Huq M.A."/>
        </authorList>
    </citation>
    <scope>NUCLEOTIDE SEQUENCE [LARGE SCALE GENOMIC DNA]</scope>
    <source>
        <strain evidence="5 6">MAHUQ-54</strain>
    </source>
</reference>
<dbReference type="Gene3D" id="1.10.10.10">
    <property type="entry name" value="Winged helix-like DNA-binding domain superfamily/Winged helix DNA-binding domain"/>
    <property type="match status" value="1"/>
</dbReference>
<evidence type="ECO:0000256" key="3">
    <source>
        <dbReference type="ARBA" id="ARBA00023163"/>
    </source>
</evidence>
<dbReference type="SMART" id="SM00895">
    <property type="entry name" value="FCD"/>
    <property type="match status" value="1"/>
</dbReference>
<dbReference type="Gene3D" id="1.20.120.530">
    <property type="entry name" value="GntR ligand-binding domain-like"/>
    <property type="match status" value="1"/>
</dbReference>
<dbReference type="PANTHER" id="PTHR43537:SF44">
    <property type="entry name" value="GNTR FAMILY REGULATORY PROTEIN"/>
    <property type="match status" value="1"/>
</dbReference>
<dbReference type="AlphaFoldDB" id="A0AAW9QMA6"/>
<dbReference type="EMBL" id="JAZIBG010000036">
    <property type="protein sequence ID" value="MEF7615715.1"/>
    <property type="molecule type" value="Genomic_DNA"/>
</dbReference>
<dbReference type="InterPro" id="IPR000524">
    <property type="entry name" value="Tscrpt_reg_HTH_GntR"/>
</dbReference>
<dbReference type="InterPro" id="IPR011711">
    <property type="entry name" value="GntR_C"/>
</dbReference>